<reference evidence="2" key="1">
    <citation type="journal article" date="2019" name="Int. J. Syst. Evol. Microbiol.">
        <title>The Global Catalogue of Microorganisms (GCM) 10K type strain sequencing project: providing services to taxonomists for standard genome sequencing and annotation.</title>
        <authorList>
            <consortium name="The Broad Institute Genomics Platform"/>
            <consortium name="The Broad Institute Genome Sequencing Center for Infectious Disease"/>
            <person name="Wu L."/>
            <person name="Ma J."/>
        </authorList>
    </citation>
    <scope>NUCLEOTIDE SEQUENCE [LARGE SCALE GENOMIC DNA]</scope>
    <source>
        <strain evidence="2">KCTC 42805</strain>
    </source>
</reference>
<name>A0ABW5M1H5_9BACT</name>
<organism evidence="1 2">
    <name type="scientific">Spirosoma soli</name>
    <dbReference type="NCBI Taxonomy" id="1770529"/>
    <lineage>
        <taxon>Bacteria</taxon>
        <taxon>Pseudomonadati</taxon>
        <taxon>Bacteroidota</taxon>
        <taxon>Cytophagia</taxon>
        <taxon>Cytophagales</taxon>
        <taxon>Cytophagaceae</taxon>
        <taxon>Spirosoma</taxon>
    </lineage>
</organism>
<accession>A0ABW5M1H5</accession>
<evidence type="ECO:0000313" key="2">
    <source>
        <dbReference type="Proteomes" id="UP001597469"/>
    </source>
</evidence>
<dbReference type="Proteomes" id="UP001597469">
    <property type="component" value="Unassembled WGS sequence"/>
</dbReference>
<comment type="caution">
    <text evidence="1">The sequence shown here is derived from an EMBL/GenBank/DDBJ whole genome shotgun (WGS) entry which is preliminary data.</text>
</comment>
<sequence>MEKTVRIVPDQDSLMHDNLIAHMGYPKEQADKANEAFDESVKQFLRDWIENGTVAAVRSLDVEIDTDDFIEHGALRSFFKHTDDALERLLDNESIARHLLRPIDQVYFQNDAYEPLLAKFEQRIYNLAAHREHLEVPFRYSGTSRQGAHGDTVGAIDEHTGQPKEDIGTYFGTRRSDTTALNILARELRLEALLTVTLPIHVIAEGYMEDSLRVVKATAERLHEEGDRQPHCFLIQRRHAADDRHLGAALLIMNSAHPDKPQRVIFCDTLNPSGVPPWWHKFKHKLDIVFPQPEESAPVSAFLEDGGVNLQRLHDGVPVRHQDIDCAFYTYAMVRALIQLAKLDPALILTGHIKEIVSHMTARMPEYFEQANQPRHPDVVREANVVRRWNTGHEALKNRMPIKGTEQIVQEPYIAEVA</sequence>
<keyword evidence="2" id="KW-1185">Reference proteome</keyword>
<evidence type="ECO:0000313" key="1">
    <source>
        <dbReference type="EMBL" id="MFD2570134.1"/>
    </source>
</evidence>
<gene>
    <name evidence="1" type="ORF">ACFSUS_05770</name>
</gene>
<dbReference type="RefSeq" id="WP_381520341.1">
    <property type="nucleotide sequence ID" value="NZ_JBHULN010000002.1"/>
</dbReference>
<protein>
    <submittedName>
        <fullName evidence="1">Uncharacterized protein</fullName>
    </submittedName>
</protein>
<dbReference type="EMBL" id="JBHULN010000002">
    <property type="protein sequence ID" value="MFD2570134.1"/>
    <property type="molecule type" value="Genomic_DNA"/>
</dbReference>
<proteinExistence type="predicted"/>